<dbReference type="GeneID" id="55011959"/>
<evidence type="ECO:0000313" key="2">
    <source>
        <dbReference type="Proteomes" id="UP000295568"/>
    </source>
</evidence>
<accession>A0A482JN20</accession>
<proteinExistence type="predicted"/>
<gene>
    <name evidence="1" type="primary">2</name>
    <name evidence="1" type="ORF">SEA_BRUTONGASTER_2</name>
</gene>
<reference evidence="1 2" key="1">
    <citation type="submission" date="2019-02" db="EMBL/GenBank/DDBJ databases">
        <authorList>
            <person name="Rowley M."/>
            <person name="Stucki C."/>
            <person name="Ghiringhelli B."/>
            <person name="Naegele L."/>
            <person name="Emmons C.B."/>
            <person name="Slowan-Pomeroy T."/>
            <person name="Briggs L.A."/>
            <person name="Garlena R.A."/>
            <person name="Russell D.A."/>
            <person name="Pope W.H."/>
            <person name="Molloy S.D."/>
            <person name="Jacobs-Sera D."/>
            <person name="Hatfull G.F."/>
        </authorList>
    </citation>
    <scope>NUCLEOTIDE SEQUENCE [LARGE SCALE GENOMIC DNA]</scope>
</reference>
<dbReference type="RefSeq" id="YP_009820521.1">
    <property type="nucleotide sequence ID" value="NC_048169.1"/>
</dbReference>
<dbReference type="KEGG" id="vg:55011959"/>
<evidence type="ECO:0000313" key="1">
    <source>
        <dbReference type="EMBL" id="QBP33224.1"/>
    </source>
</evidence>
<keyword evidence="2" id="KW-1185">Reference proteome</keyword>
<organism evidence="1 2">
    <name type="scientific">Gordonia phage BrutonGaster</name>
    <dbReference type="NCBI Taxonomy" id="2530116"/>
    <lineage>
        <taxon>Viruses</taxon>
        <taxon>Duplodnaviria</taxon>
        <taxon>Heunggongvirae</taxon>
        <taxon>Uroviricota</taxon>
        <taxon>Caudoviricetes</taxon>
        <taxon>Oneupvirus</taxon>
        <taxon>Oneupvirus brutongaster</taxon>
    </lineage>
</organism>
<name>A0A482JN20_9CAUD</name>
<sequence>MSERDPFWVYRHAVMNPGVPGPGGKLAVKVDLGDLYVLLAEHDELANMYAYNTSCPSCANRIDEQIEMDQYEDEMFEWGWQ</sequence>
<dbReference type="Proteomes" id="UP000295568">
    <property type="component" value="Segment"/>
</dbReference>
<dbReference type="EMBL" id="MK524501">
    <property type="protein sequence ID" value="QBP33224.1"/>
    <property type="molecule type" value="Genomic_DNA"/>
</dbReference>
<protein>
    <submittedName>
        <fullName evidence="1">Uncharacterized protein</fullName>
    </submittedName>
</protein>